<dbReference type="EMBL" id="JAHGAW010000004">
    <property type="protein sequence ID" value="MBT2186800.1"/>
    <property type="molecule type" value="Genomic_DNA"/>
</dbReference>
<keyword evidence="4" id="KW-1185">Reference proteome</keyword>
<proteinExistence type="predicted"/>
<accession>A0A9X1DBE7</accession>
<evidence type="ECO:0000313" key="4">
    <source>
        <dbReference type="Proteomes" id="UP001138757"/>
    </source>
</evidence>
<evidence type="ECO:0000259" key="2">
    <source>
        <dbReference type="Pfam" id="PF07969"/>
    </source>
</evidence>
<protein>
    <submittedName>
        <fullName evidence="3">Amidohydrolase</fullName>
    </submittedName>
</protein>
<dbReference type="InterPro" id="IPR011059">
    <property type="entry name" value="Metal-dep_hydrolase_composite"/>
</dbReference>
<dbReference type="AlphaFoldDB" id="A0A9X1DBE7"/>
<sequence>MVISRCRHILAGGLALAAGVWAPAAWAKTTVDVILHNGKILTVDKNFTAGQAIAIKGDRVVAVGPESLLSTYSAPLVIDLKGRVAMPGFMDTHLHPSSASRRSVDAAGAKSIGELQAMVAAKAKELGPGEWITGHGWAEANLAEKRNVLRADLDTVAPNNPVALSRAGGHSIVGNSLALKAAGIDRYTPNPERGVIEHDAQGEPNGIIRERTNLLVSLFPKDTPAELRQGYIDNLQGLTHLGITSLIIASASIGDEVAEKLRPEMPKTELTYKQLRSMYAEHGPMLPRASVEISYPGAAALKAYPYKTGYGDLRLKLGAIGEAPAVDGGFTGPTAWTSQDYVGQPGFKGQPFFNDEADLRSVTEDVAANGWQLGLHTIGDAAIDMAAKIYGETLGKYKRTGARWYLAHFTMLPSDATMATMVRHGILAAAQPNFLYTLENRYVETLDGKRLEHNNPVAVPEAKGVFLAFGSDNLPIDPRVGLYAAVTRKGISGRVFGQEEAVSIQQAIRDYTAAGPYLTFEEKEKGTLEPGKLADLIVLDRDPTAVPAEQLLTMQVDLTMIGGKVVYDRAALAAK</sequence>
<organism evidence="3 4">
    <name type="scientific">Sphingobium nicotianae</name>
    <dbReference type="NCBI Taxonomy" id="2782607"/>
    <lineage>
        <taxon>Bacteria</taxon>
        <taxon>Pseudomonadati</taxon>
        <taxon>Pseudomonadota</taxon>
        <taxon>Alphaproteobacteria</taxon>
        <taxon>Sphingomonadales</taxon>
        <taxon>Sphingomonadaceae</taxon>
        <taxon>Sphingobium</taxon>
    </lineage>
</organism>
<dbReference type="SUPFAM" id="SSF51556">
    <property type="entry name" value="Metallo-dependent hydrolases"/>
    <property type="match status" value="1"/>
</dbReference>
<keyword evidence="1" id="KW-0732">Signal</keyword>
<dbReference type="CDD" id="cd01300">
    <property type="entry name" value="YtcJ_like"/>
    <property type="match status" value="1"/>
</dbReference>
<dbReference type="Proteomes" id="UP001138757">
    <property type="component" value="Unassembled WGS sequence"/>
</dbReference>
<feature type="signal peptide" evidence="1">
    <location>
        <begin position="1"/>
        <end position="27"/>
    </location>
</feature>
<dbReference type="InterPro" id="IPR033932">
    <property type="entry name" value="YtcJ-like"/>
</dbReference>
<dbReference type="InterPro" id="IPR013108">
    <property type="entry name" value="Amidohydro_3"/>
</dbReference>
<dbReference type="SUPFAM" id="SSF51338">
    <property type="entry name" value="Composite domain of metallo-dependent hydrolases"/>
    <property type="match status" value="1"/>
</dbReference>
<feature type="chain" id="PRO_5040867944" evidence="1">
    <location>
        <begin position="28"/>
        <end position="575"/>
    </location>
</feature>
<dbReference type="GO" id="GO:0016810">
    <property type="term" value="F:hydrolase activity, acting on carbon-nitrogen (but not peptide) bonds"/>
    <property type="evidence" value="ECO:0007669"/>
    <property type="project" value="InterPro"/>
</dbReference>
<reference evidence="3" key="1">
    <citation type="submission" date="2021-05" db="EMBL/GenBank/DDBJ databases">
        <title>Genome of Sphingobium sp. strain.</title>
        <authorList>
            <person name="Fan R."/>
        </authorList>
    </citation>
    <scope>NUCLEOTIDE SEQUENCE</scope>
    <source>
        <strain evidence="3">H33</strain>
    </source>
</reference>
<dbReference type="Gene3D" id="2.30.40.10">
    <property type="entry name" value="Urease, subunit C, domain 1"/>
    <property type="match status" value="1"/>
</dbReference>
<dbReference type="Pfam" id="PF07969">
    <property type="entry name" value="Amidohydro_3"/>
    <property type="match status" value="1"/>
</dbReference>
<dbReference type="PANTHER" id="PTHR22642:SF2">
    <property type="entry name" value="PROTEIN LONG AFTER FAR-RED 3"/>
    <property type="match status" value="1"/>
</dbReference>
<dbReference type="RefSeq" id="WP_214622542.1">
    <property type="nucleotide sequence ID" value="NZ_JAHGAW010000004.1"/>
</dbReference>
<evidence type="ECO:0000313" key="3">
    <source>
        <dbReference type="EMBL" id="MBT2186800.1"/>
    </source>
</evidence>
<dbReference type="PANTHER" id="PTHR22642">
    <property type="entry name" value="IMIDAZOLONEPROPIONASE"/>
    <property type="match status" value="1"/>
</dbReference>
<dbReference type="Gene3D" id="3.20.20.140">
    <property type="entry name" value="Metal-dependent hydrolases"/>
    <property type="match status" value="1"/>
</dbReference>
<dbReference type="InterPro" id="IPR032466">
    <property type="entry name" value="Metal_Hydrolase"/>
</dbReference>
<dbReference type="Gene3D" id="3.10.310.70">
    <property type="match status" value="1"/>
</dbReference>
<feature type="domain" description="Amidohydrolase 3" evidence="2">
    <location>
        <begin position="77"/>
        <end position="567"/>
    </location>
</feature>
<evidence type="ECO:0000256" key="1">
    <source>
        <dbReference type="SAM" id="SignalP"/>
    </source>
</evidence>
<comment type="caution">
    <text evidence="3">The sequence shown here is derived from an EMBL/GenBank/DDBJ whole genome shotgun (WGS) entry which is preliminary data.</text>
</comment>
<gene>
    <name evidence="3" type="ORF">KK488_07530</name>
</gene>
<name>A0A9X1DBE7_9SPHN</name>